<evidence type="ECO:0000313" key="9">
    <source>
        <dbReference type="EMBL" id="RDU66291.1"/>
    </source>
</evidence>
<dbReference type="AlphaFoldDB" id="A0A3D8INX3"/>
<dbReference type="Gene3D" id="3.40.50.720">
    <property type="entry name" value="NAD(P)-binding Rossmann-like Domain"/>
    <property type="match status" value="1"/>
</dbReference>
<dbReference type="InterPro" id="IPR036615">
    <property type="entry name" value="Mur_ligase_C_dom_sf"/>
</dbReference>
<evidence type="ECO:0000313" key="10">
    <source>
        <dbReference type="Proteomes" id="UP000256514"/>
    </source>
</evidence>
<comment type="catalytic activity">
    <reaction evidence="7">
        <text>UDP-N-acetyl-alpha-D-muramoyl-L-alanine + D-glutamate + ATP = UDP-N-acetyl-alpha-D-muramoyl-L-alanyl-D-glutamate + ADP + phosphate + H(+)</text>
        <dbReference type="Rhea" id="RHEA:16429"/>
        <dbReference type="ChEBI" id="CHEBI:15378"/>
        <dbReference type="ChEBI" id="CHEBI:29986"/>
        <dbReference type="ChEBI" id="CHEBI:30616"/>
        <dbReference type="ChEBI" id="CHEBI:43474"/>
        <dbReference type="ChEBI" id="CHEBI:83898"/>
        <dbReference type="ChEBI" id="CHEBI:83900"/>
        <dbReference type="ChEBI" id="CHEBI:456216"/>
        <dbReference type="EC" id="6.3.2.9"/>
    </reaction>
</comment>
<evidence type="ECO:0000256" key="7">
    <source>
        <dbReference type="HAMAP-Rule" id="MF_00639"/>
    </source>
</evidence>
<comment type="caution">
    <text evidence="9">The sequence shown here is derived from an EMBL/GenBank/DDBJ whole genome shotgun (WGS) entry which is preliminary data.</text>
</comment>
<evidence type="ECO:0000256" key="1">
    <source>
        <dbReference type="ARBA" id="ARBA00004496"/>
    </source>
</evidence>
<organism evidence="9 10">
    <name type="scientific">Helicobacter equorum</name>
    <dbReference type="NCBI Taxonomy" id="361872"/>
    <lineage>
        <taxon>Bacteria</taxon>
        <taxon>Pseudomonadati</taxon>
        <taxon>Campylobacterota</taxon>
        <taxon>Epsilonproteobacteria</taxon>
        <taxon>Campylobacterales</taxon>
        <taxon>Helicobacteraceae</taxon>
        <taxon>Helicobacter</taxon>
    </lineage>
</organism>
<feature type="domain" description="Mur ligase central" evidence="8">
    <location>
        <begin position="115"/>
        <end position="218"/>
    </location>
</feature>
<evidence type="ECO:0000256" key="3">
    <source>
        <dbReference type="ARBA" id="ARBA00022490"/>
    </source>
</evidence>
<comment type="similarity">
    <text evidence="7">Belongs to the MurCDEF family.</text>
</comment>
<dbReference type="GO" id="GO:0051301">
    <property type="term" value="P:cell division"/>
    <property type="evidence" value="ECO:0007669"/>
    <property type="project" value="UniProtKB-KW"/>
</dbReference>
<dbReference type="PANTHER" id="PTHR43692">
    <property type="entry name" value="UDP-N-ACETYLMURAMOYLALANINE--D-GLUTAMATE LIGASE"/>
    <property type="match status" value="1"/>
</dbReference>
<keyword evidence="4 7" id="KW-0436">Ligase</keyword>
<dbReference type="PANTHER" id="PTHR43692:SF1">
    <property type="entry name" value="UDP-N-ACETYLMURAMOYLALANINE--D-GLUTAMATE LIGASE"/>
    <property type="match status" value="1"/>
</dbReference>
<dbReference type="EMBL" id="NXLT01000007">
    <property type="protein sequence ID" value="RDU66291.1"/>
    <property type="molecule type" value="Genomic_DNA"/>
</dbReference>
<evidence type="ECO:0000256" key="4">
    <source>
        <dbReference type="ARBA" id="ARBA00022598"/>
    </source>
</evidence>
<protein>
    <recommendedName>
        <fullName evidence="7">UDP-N-acetylmuramoylalanine--D-glutamate ligase</fullName>
        <ecNumber evidence="7">6.3.2.9</ecNumber>
    </recommendedName>
    <alternativeName>
        <fullName evidence="7">D-glutamic acid-adding enzyme</fullName>
    </alternativeName>
    <alternativeName>
        <fullName evidence="7">UDP-N-acetylmuramoyl-L-alanyl-D-glutamate synthetase</fullName>
    </alternativeName>
</protein>
<dbReference type="GO" id="GO:0008360">
    <property type="term" value="P:regulation of cell shape"/>
    <property type="evidence" value="ECO:0007669"/>
    <property type="project" value="UniProtKB-KW"/>
</dbReference>
<dbReference type="Pfam" id="PF08245">
    <property type="entry name" value="Mur_ligase_M"/>
    <property type="match status" value="1"/>
</dbReference>
<evidence type="ECO:0000256" key="6">
    <source>
        <dbReference type="ARBA" id="ARBA00022840"/>
    </source>
</evidence>
<dbReference type="Gene3D" id="3.90.190.20">
    <property type="entry name" value="Mur ligase, C-terminal domain"/>
    <property type="match status" value="1"/>
</dbReference>
<dbReference type="InterPro" id="IPR036565">
    <property type="entry name" value="Mur-like_cat_sf"/>
</dbReference>
<dbReference type="SUPFAM" id="SSF53623">
    <property type="entry name" value="MurD-like peptide ligases, catalytic domain"/>
    <property type="match status" value="1"/>
</dbReference>
<evidence type="ECO:0000256" key="2">
    <source>
        <dbReference type="ARBA" id="ARBA00004752"/>
    </source>
</evidence>
<dbReference type="InterPro" id="IPR013221">
    <property type="entry name" value="Mur_ligase_cen"/>
</dbReference>
<dbReference type="GO" id="GO:0005737">
    <property type="term" value="C:cytoplasm"/>
    <property type="evidence" value="ECO:0007669"/>
    <property type="project" value="UniProtKB-SubCell"/>
</dbReference>
<gene>
    <name evidence="7" type="primary">murD</name>
    <name evidence="9" type="ORF">CQA54_07390</name>
</gene>
<dbReference type="Gene3D" id="3.40.1190.10">
    <property type="entry name" value="Mur-like, catalytic domain"/>
    <property type="match status" value="1"/>
</dbReference>
<keyword evidence="7" id="KW-0131">Cell cycle</keyword>
<reference evidence="9 10" key="1">
    <citation type="submission" date="2018-04" db="EMBL/GenBank/DDBJ databases">
        <title>Novel Campyloabacter and Helicobacter Species and Strains.</title>
        <authorList>
            <person name="Mannion A.J."/>
            <person name="Shen Z."/>
            <person name="Fox J.G."/>
        </authorList>
    </citation>
    <scope>NUCLEOTIDE SEQUENCE [LARGE SCALE GENOMIC DNA]</scope>
    <source>
        <strain evidence="9 10">MIT 12-6600</strain>
    </source>
</reference>
<dbReference type="NCBIfam" id="TIGR01087">
    <property type="entry name" value="murD"/>
    <property type="match status" value="1"/>
</dbReference>
<dbReference type="EC" id="6.3.2.9" evidence="7"/>
<dbReference type="GO" id="GO:0009252">
    <property type="term" value="P:peptidoglycan biosynthetic process"/>
    <property type="evidence" value="ECO:0007669"/>
    <property type="project" value="UniProtKB-UniRule"/>
</dbReference>
<dbReference type="Proteomes" id="UP000256514">
    <property type="component" value="Unassembled WGS sequence"/>
</dbReference>
<dbReference type="SUPFAM" id="SSF53244">
    <property type="entry name" value="MurD-like peptide ligases, peptide-binding domain"/>
    <property type="match status" value="1"/>
</dbReference>
<dbReference type="InterPro" id="IPR005762">
    <property type="entry name" value="MurD"/>
</dbReference>
<keyword evidence="7" id="KW-0132">Cell division</keyword>
<proteinExistence type="inferred from homology"/>
<keyword evidence="5 7" id="KW-0547">Nucleotide-binding</keyword>
<dbReference type="GO" id="GO:0071555">
    <property type="term" value="P:cell wall organization"/>
    <property type="evidence" value="ECO:0007669"/>
    <property type="project" value="UniProtKB-KW"/>
</dbReference>
<evidence type="ECO:0000259" key="8">
    <source>
        <dbReference type="Pfam" id="PF08245"/>
    </source>
</evidence>
<dbReference type="GO" id="GO:0005524">
    <property type="term" value="F:ATP binding"/>
    <property type="evidence" value="ECO:0007669"/>
    <property type="project" value="UniProtKB-UniRule"/>
</dbReference>
<keyword evidence="10" id="KW-1185">Reference proteome</keyword>
<dbReference type="UniPathway" id="UPA00219"/>
<dbReference type="GO" id="GO:0008764">
    <property type="term" value="F:UDP-N-acetylmuramoylalanine-D-glutamate ligase activity"/>
    <property type="evidence" value="ECO:0007669"/>
    <property type="project" value="UniProtKB-UniRule"/>
</dbReference>
<name>A0A3D8INX3_9HELI</name>
<keyword evidence="6 7" id="KW-0067">ATP-binding</keyword>
<comment type="function">
    <text evidence="7">Cell wall formation. Catalyzes the addition of glutamate to the nucleotide precursor UDP-N-acetylmuramoyl-L-alanine (UMA).</text>
</comment>
<comment type="subcellular location">
    <subcellularLocation>
        <location evidence="1 7">Cytoplasm</location>
    </subcellularLocation>
</comment>
<feature type="binding site" evidence="7">
    <location>
        <begin position="117"/>
        <end position="123"/>
    </location>
    <ligand>
        <name>ATP</name>
        <dbReference type="ChEBI" id="CHEBI:30616"/>
    </ligand>
</feature>
<dbReference type="OrthoDB" id="9809796at2"/>
<keyword evidence="3 7" id="KW-0963">Cytoplasm</keyword>
<keyword evidence="7" id="KW-0133">Cell shape</keyword>
<keyword evidence="7" id="KW-0961">Cell wall biogenesis/degradation</keyword>
<dbReference type="HAMAP" id="MF_00639">
    <property type="entry name" value="MurD"/>
    <property type="match status" value="1"/>
</dbReference>
<accession>A0A3D8INX3</accession>
<sequence length="432" mass="48176">MIRIFGYGVTTKPLVRFLNSLGIRVAIYDDTFEGTRSDEFGNTLLDSALFSDDGTPTPIVSLTQDSLQTCDISIISPGIPPTHILVRKARNLIGEYDFFYFLLQHWQIPPKSVWISGTNGKTTTTQMTTTLLESFGAKSGGNIGTPLSELYVSHTPLWILETSSFSLHYATHATPDVYALLPVREDHITWHGSFEAYMADKLSVLGRMREDTSAILPFELTEHPVSRAFKGRAYFYKSSQDLASQLGIEITSVHIKEPFLLDGLIALGIAKILYGVCDIEALNAFKIGAHRIEEFRDSQNYLWVDDSKGTNVDATIEAVRRYQDKHIRLILGGDDKGADLRPLFKFMQGKSMSIFAIGSNAYKLLELSMEYGISCEVCNTLDVAVEAIKKARYTKDSYKECDVALLSPAAASLDQFSSYKERGDVFKQYALT</sequence>
<evidence type="ECO:0000256" key="5">
    <source>
        <dbReference type="ARBA" id="ARBA00022741"/>
    </source>
</evidence>
<keyword evidence="7" id="KW-0573">Peptidoglycan synthesis</keyword>
<comment type="pathway">
    <text evidence="2 7">Cell wall biogenesis; peptidoglycan biosynthesis.</text>
</comment>
<dbReference type="RefSeq" id="WP_115571464.1">
    <property type="nucleotide sequence ID" value="NZ_NXLT01000007.1"/>
</dbReference>